<feature type="region of interest" description="Disordered" evidence="1">
    <location>
        <begin position="236"/>
        <end position="257"/>
    </location>
</feature>
<protein>
    <submittedName>
        <fullName evidence="2">Uncharacterized protein</fullName>
    </submittedName>
</protein>
<evidence type="ECO:0000313" key="2">
    <source>
        <dbReference type="EMBL" id="SDC12614.1"/>
    </source>
</evidence>
<sequence>MASRRAEWARTDERDFDTVLDIGAGSSLGPSRGEEDKPLTLVEGEKRAELSAHVRGLWTPPQLGTPPASPPGTQEMALRFAPTVAASRGEELPWRRFRPQKDGRLSAYLYWFFYPYNDFHIGASPNLRHEGDWERVAVQIDGDRPVGVAFAKHGGPACSKPWNDMAKSGTHAEVFSAKGSHASYPFIDEYPTLCPTSDHTGKGFAWDAATSLLNVKDQPWYGYRGLWGELGVHKNTTGPAGPWPKRDMSASLTTEKC</sequence>
<dbReference type="RefSeq" id="WP_091447130.1">
    <property type="nucleotide sequence ID" value="NZ_FMZZ01000001.1"/>
</dbReference>
<reference evidence="3" key="1">
    <citation type="submission" date="2016-10" db="EMBL/GenBank/DDBJ databases">
        <authorList>
            <person name="Varghese N."/>
            <person name="Submissions S."/>
        </authorList>
    </citation>
    <scope>NUCLEOTIDE SEQUENCE [LARGE SCALE GENOMIC DNA]</scope>
    <source>
        <strain evidence="3">IBRC-M 10403</strain>
    </source>
</reference>
<dbReference type="OrthoDB" id="144586at2"/>
<gene>
    <name evidence="2" type="ORF">SAMN05216174_101193</name>
</gene>
<dbReference type="STRING" id="1271860.SAMN05216174_101193"/>
<dbReference type="Proteomes" id="UP000199501">
    <property type="component" value="Unassembled WGS sequence"/>
</dbReference>
<name>A0A1G6J1B6_9PSEU</name>
<dbReference type="EMBL" id="FMZZ01000001">
    <property type="protein sequence ID" value="SDC12614.1"/>
    <property type="molecule type" value="Genomic_DNA"/>
</dbReference>
<organism evidence="2 3">
    <name type="scientific">Actinokineospora iranica</name>
    <dbReference type="NCBI Taxonomy" id="1271860"/>
    <lineage>
        <taxon>Bacteria</taxon>
        <taxon>Bacillati</taxon>
        <taxon>Actinomycetota</taxon>
        <taxon>Actinomycetes</taxon>
        <taxon>Pseudonocardiales</taxon>
        <taxon>Pseudonocardiaceae</taxon>
        <taxon>Actinokineospora</taxon>
    </lineage>
</organism>
<dbReference type="PANTHER" id="PTHR48174">
    <property type="entry name" value="DUF946 FAMILY PROTEIN"/>
    <property type="match status" value="1"/>
</dbReference>
<proteinExistence type="predicted"/>
<dbReference type="AlphaFoldDB" id="A0A1G6J1B6"/>
<evidence type="ECO:0000313" key="3">
    <source>
        <dbReference type="Proteomes" id="UP000199501"/>
    </source>
</evidence>
<keyword evidence="3" id="KW-1185">Reference proteome</keyword>
<evidence type="ECO:0000256" key="1">
    <source>
        <dbReference type="SAM" id="MobiDB-lite"/>
    </source>
</evidence>
<accession>A0A1G6J1B6</accession>
<dbReference type="PANTHER" id="PTHR48174:SF5">
    <property type="entry name" value="VACUOLAR PROTEIN SORTING-ASSOCIATED PROTEIN 62"/>
    <property type="match status" value="1"/>
</dbReference>